<dbReference type="InterPro" id="IPR013783">
    <property type="entry name" value="Ig-like_fold"/>
</dbReference>
<gene>
    <name evidence="13" type="ORF">WMY93_025631</name>
</gene>
<evidence type="ECO:0000256" key="7">
    <source>
        <dbReference type="ARBA" id="ARBA00023157"/>
    </source>
</evidence>
<dbReference type="FunFam" id="3.10.250.10:FF:000016">
    <property type="entry name" value="Scavenger receptor cysteine-rich protein type 12"/>
    <property type="match status" value="1"/>
</dbReference>
<dbReference type="Pfam" id="PF00530">
    <property type="entry name" value="SRCR"/>
    <property type="match status" value="4"/>
</dbReference>
<feature type="domain" description="SRCR" evidence="12">
    <location>
        <begin position="150"/>
        <end position="245"/>
    </location>
</feature>
<dbReference type="InterPro" id="IPR013151">
    <property type="entry name" value="Immunoglobulin_dom"/>
</dbReference>
<keyword evidence="3" id="KW-0732">Signal</keyword>
<dbReference type="InterPro" id="IPR036772">
    <property type="entry name" value="SRCR-like_dom_sf"/>
</dbReference>
<dbReference type="GO" id="GO:0016020">
    <property type="term" value="C:membrane"/>
    <property type="evidence" value="ECO:0007669"/>
    <property type="project" value="UniProtKB-SubCell"/>
</dbReference>
<dbReference type="SUPFAM" id="SSF56487">
    <property type="entry name" value="SRCR-like"/>
    <property type="match status" value="5"/>
</dbReference>
<evidence type="ECO:0000256" key="6">
    <source>
        <dbReference type="ARBA" id="ARBA00023136"/>
    </source>
</evidence>
<comment type="caution">
    <text evidence="13">The sequence shown here is derived from an EMBL/GenBank/DDBJ whole genome shotgun (WGS) entry which is preliminary data.</text>
</comment>
<dbReference type="InterPro" id="IPR036179">
    <property type="entry name" value="Ig-like_dom_sf"/>
</dbReference>
<feature type="domain" description="SRCR" evidence="12">
    <location>
        <begin position="53"/>
        <end position="155"/>
    </location>
</feature>
<keyword evidence="6 11" id="KW-0472">Membrane</keyword>
<dbReference type="PANTHER" id="PTHR19331">
    <property type="entry name" value="SCAVENGER RECEPTOR DOMAIN-CONTAINING"/>
    <property type="match status" value="1"/>
</dbReference>
<evidence type="ECO:0000256" key="1">
    <source>
        <dbReference type="ARBA" id="ARBA00004167"/>
    </source>
</evidence>
<keyword evidence="14" id="KW-1185">Reference proteome</keyword>
<dbReference type="Pfam" id="PF00047">
    <property type="entry name" value="ig"/>
    <property type="match status" value="1"/>
</dbReference>
<keyword evidence="4" id="KW-0677">Repeat</keyword>
<sequence>MAHSRVTRGYPSLKFTGIFLGLSSDLHVSDVFRLAQAGGRGGASLSLVCSDWLRLVGGASRCAGVVELKHEGEWRRVWPFGRWSLEHTDVLCRLLDCGSAVSGRDGDGFPESSVWWVNTSCMRLQSARECVSEGPASSALGLELVCSESVRLVSGSSLCSGSVQIWNQSWDQSWTWLCEGALDLLGAEVLCRELGCGAPSLLQGALSPLGLQTFHCEGNESALMDCPRSSSRTCSSEAAAKLTCSEPLRLVGGASRCAGTVEVKHEGEWRRGVSSLYLWTLEATDVVCRLLDCGSAVSGRVRHDFPKSLVWRIYSDCVTRNSASRCVGVWLQSLLRISADLEPVLDQSWTWLCEGALDLLGAEVLCRELGCGAPSLLQGALSPLGLQTFHCEGNESALMDCPRSSSRTCSSEAAAKLTCSESLLRLVGGASRCAGAVELKHEGEWRRGRLRPGFPESPVWRFDTDCVRRKSAVRDCVYTESSSFSSGLEVVCSELLNRPIISLSVLDGVSELGSQGVRVLLGSKFRVTCSVEPQFPGGSFQLLSPAQNHTLPAVNHSAHFLFSDFGPAHQGNYTCVYHLEVFNHSFSSESPSLQVLSGAQSSELILKALLVPLVLISAVLMLYFTYKKSPLRLFSEPRPSGSWPGTDVYVDFTKHLIMIFLVPFPATSYTCRSVLECPCSGRSRPQLGSGLVDLGLGLGLVW</sequence>
<evidence type="ECO:0000256" key="11">
    <source>
        <dbReference type="SAM" id="Phobius"/>
    </source>
</evidence>
<evidence type="ECO:0000256" key="2">
    <source>
        <dbReference type="ARBA" id="ARBA00022692"/>
    </source>
</evidence>
<dbReference type="SMART" id="SM00202">
    <property type="entry name" value="SR"/>
    <property type="match status" value="3"/>
</dbReference>
<proteinExistence type="predicted"/>
<evidence type="ECO:0000256" key="5">
    <source>
        <dbReference type="ARBA" id="ARBA00022989"/>
    </source>
</evidence>
<dbReference type="SUPFAM" id="SSF48726">
    <property type="entry name" value="Immunoglobulin"/>
    <property type="match status" value="1"/>
</dbReference>
<feature type="domain" description="SRCR" evidence="12">
    <location>
        <begin position="424"/>
        <end position="445"/>
    </location>
</feature>
<comment type="caution">
    <text evidence="10">Lacks conserved residue(s) required for the propagation of feature annotation.</text>
</comment>
<evidence type="ECO:0000256" key="4">
    <source>
        <dbReference type="ARBA" id="ARBA00022737"/>
    </source>
</evidence>
<evidence type="ECO:0000259" key="12">
    <source>
        <dbReference type="PROSITE" id="PS50287"/>
    </source>
</evidence>
<feature type="transmembrane region" description="Helical" evidence="11">
    <location>
        <begin position="604"/>
        <end position="626"/>
    </location>
</feature>
<name>A0AAW0N714_9GOBI</name>
<comment type="subcellular location">
    <subcellularLocation>
        <location evidence="1">Membrane</location>
        <topology evidence="1">Single-pass membrane protein</topology>
    </subcellularLocation>
</comment>
<keyword evidence="9" id="KW-0393">Immunoglobulin domain</keyword>
<keyword evidence="8" id="KW-0325">Glycoprotein</keyword>
<evidence type="ECO:0000256" key="9">
    <source>
        <dbReference type="ARBA" id="ARBA00023319"/>
    </source>
</evidence>
<dbReference type="Gene3D" id="3.10.250.10">
    <property type="entry name" value="SRCR-like domain"/>
    <property type="match status" value="4"/>
</dbReference>
<dbReference type="Proteomes" id="UP001460270">
    <property type="component" value="Unassembled WGS sequence"/>
</dbReference>
<dbReference type="EMBL" id="JBBPFD010000019">
    <property type="protein sequence ID" value="KAK7886010.1"/>
    <property type="molecule type" value="Genomic_DNA"/>
</dbReference>
<keyword evidence="5 11" id="KW-1133">Transmembrane helix</keyword>
<evidence type="ECO:0000256" key="3">
    <source>
        <dbReference type="ARBA" id="ARBA00022729"/>
    </source>
</evidence>
<accession>A0AAW0N714</accession>
<evidence type="ECO:0000313" key="13">
    <source>
        <dbReference type="EMBL" id="KAK7886010.1"/>
    </source>
</evidence>
<dbReference type="PROSITE" id="PS50287">
    <property type="entry name" value="SRCR_2"/>
    <property type="match status" value="4"/>
</dbReference>
<feature type="disulfide bond" evidence="10">
    <location>
        <begin position="391"/>
        <end position="401"/>
    </location>
</feature>
<feature type="disulfide bond" evidence="10">
    <location>
        <begin position="216"/>
        <end position="226"/>
    </location>
</feature>
<evidence type="ECO:0000256" key="10">
    <source>
        <dbReference type="PROSITE-ProRule" id="PRU00196"/>
    </source>
</evidence>
<evidence type="ECO:0000313" key="14">
    <source>
        <dbReference type="Proteomes" id="UP001460270"/>
    </source>
</evidence>
<keyword evidence="2 11" id="KW-0812">Transmembrane</keyword>
<protein>
    <recommendedName>
        <fullName evidence="12">SRCR domain-containing protein</fullName>
    </recommendedName>
</protein>
<keyword evidence="7 10" id="KW-1015">Disulfide bond</keyword>
<dbReference type="PRINTS" id="PR00258">
    <property type="entry name" value="SPERACTRCPTR"/>
</dbReference>
<dbReference type="Gene3D" id="2.60.40.10">
    <property type="entry name" value="Immunoglobulins"/>
    <property type="match status" value="1"/>
</dbReference>
<reference evidence="14" key="1">
    <citation type="submission" date="2024-04" db="EMBL/GenBank/DDBJ databases">
        <title>Salinicola lusitanus LLJ914,a marine bacterium isolated from the Okinawa Trough.</title>
        <authorList>
            <person name="Li J."/>
        </authorList>
    </citation>
    <scope>NUCLEOTIDE SEQUENCE [LARGE SCALE GENOMIC DNA]</scope>
</reference>
<dbReference type="AlphaFoldDB" id="A0AAW0N714"/>
<dbReference type="InterPro" id="IPR001190">
    <property type="entry name" value="SRCR"/>
</dbReference>
<organism evidence="13 14">
    <name type="scientific">Mugilogobius chulae</name>
    <name type="common">yellowstripe goby</name>
    <dbReference type="NCBI Taxonomy" id="88201"/>
    <lineage>
        <taxon>Eukaryota</taxon>
        <taxon>Metazoa</taxon>
        <taxon>Chordata</taxon>
        <taxon>Craniata</taxon>
        <taxon>Vertebrata</taxon>
        <taxon>Euteleostomi</taxon>
        <taxon>Actinopterygii</taxon>
        <taxon>Neopterygii</taxon>
        <taxon>Teleostei</taxon>
        <taxon>Neoteleostei</taxon>
        <taxon>Acanthomorphata</taxon>
        <taxon>Gobiaria</taxon>
        <taxon>Gobiiformes</taxon>
        <taxon>Gobioidei</taxon>
        <taxon>Gobiidae</taxon>
        <taxon>Gobionellinae</taxon>
        <taxon>Mugilogobius</taxon>
    </lineage>
</organism>
<feature type="domain" description="SRCR" evidence="12">
    <location>
        <begin position="248"/>
        <end position="420"/>
    </location>
</feature>
<evidence type="ECO:0000256" key="8">
    <source>
        <dbReference type="ARBA" id="ARBA00023180"/>
    </source>
</evidence>